<sequence>MCLRMLVDVYRPSACFKRTAEERRDQLLSWSRADLPFFAAGACHILAYAFMETYPTAGFRPVGLWACEARDPSHVYVTDGTWAFDHDGWTRQSELLSVTCAALPHADSRPRTIHVDLDTFCARHYHRPRQLFAFDPWRRALRYVARFPTPDEQVGTAPS</sequence>
<name>A0A640S9Q6_9ACTN</name>
<dbReference type="Proteomes" id="UP000435837">
    <property type="component" value="Unassembled WGS sequence"/>
</dbReference>
<accession>A0A640S9Q6</accession>
<gene>
    <name evidence="1" type="ORF">Scani_40560</name>
</gene>
<dbReference type="EMBL" id="BLIN01000005">
    <property type="protein sequence ID" value="GFE07788.1"/>
    <property type="molecule type" value="Genomic_DNA"/>
</dbReference>
<protein>
    <submittedName>
        <fullName evidence="1">Uncharacterized protein</fullName>
    </submittedName>
</protein>
<evidence type="ECO:0000313" key="2">
    <source>
        <dbReference type="Proteomes" id="UP000435837"/>
    </source>
</evidence>
<reference evidence="1 2" key="1">
    <citation type="submission" date="2019-12" db="EMBL/GenBank/DDBJ databases">
        <title>Whole genome shotgun sequence of Streptomyces caniferus NBRC 15389.</title>
        <authorList>
            <person name="Ichikawa N."/>
            <person name="Kimura A."/>
            <person name="Kitahashi Y."/>
            <person name="Komaki H."/>
            <person name="Tamura T."/>
        </authorList>
    </citation>
    <scope>NUCLEOTIDE SEQUENCE [LARGE SCALE GENOMIC DNA]</scope>
    <source>
        <strain evidence="1 2">NBRC 15389</strain>
    </source>
</reference>
<dbReference type="AlphaFoldDB" id="A0A640S9Q6"/>
<proteinExistence type="predicted"/>
<evidence type="ECO:0000313" key="1">
    <source>
        <dbReference type="EMBL" id="GFE07788.1"/>
    </source>
</evidence>
<comment type="caution">
    <text evidence="1">The sequence shown here is derived from an EMBL/GenBank/DDBJ whole genome shotgun (WGS) entry which is preliminary data.</text>
</comment>
<organism evidence="1 2">
    <name type="scientific">Streptomyces caniferus</name>
    <dbReference type="NCBI Taxonomy" id="285557"/>
    <lineage>
        <taxon>Bacteria</taxon>
        <taxon>Bacillati</taxon>
        <taxon>Actinomycetota</taxon>
        <taxon>Actinomycetes</taxon>
        <taxon>Kitasatosporales</taxon>
        <taxon>Streptomycetaceae</taxon>
        <taxon>Streptomyces</taxon>
    </lineage>
</organism>